<keyword evidence="9" id="KW-1185">Reference proteome</keyword>
<evidence type="ECO:0000256" key="1">
    <source>
        <dbReference type="ARBA" id="ARBA00004651"/>
    </source>
</evidence>
<feature type="transmembrane region" description="Helical" evidence="7">
    <location>
        <begin position="91"/>
        <end position="115"/>
    </location>
</feature>
<feature type="transmembrane region" description="Helical" evidence="7">
    <location>
        <begin position="170"/>
        <end position="190"/>
    </location>
</feature>
<feature type="transmembrane region" description="Helical" evidence="7">
    <location>
        <begin position="507"/>
        <end position="525"/>
    </location>
</feature>
<feature type="transmembrane region" description="Helical" evidence="7">
    <location>
        <begin position="234"/>
        <end position="258"/>
    </location>
</feature>
<sequence length="597" mass="62359">MKQQAGRREAERADEETGPAEPGREEQGRLRAGAGWSARASDPRRGAGKTSPAATSLLQGAAMLGLAAVVSKMIGTLQKIPLQNMAGDAVFGIYNAVFPLYTLILFLATAGFPLVVSKFVSEYAADGRNAQAKQVLRVASVLLLTSGILFFLLLYMGADVLADWMGAAQAAAAIRSVSFALLIVPVMSALRGYFQGYGDMAPTAWSQVIEQAVRVAVMVGLLLALIRLGGSPELIAAGASFGSVAGAAAGLAAMLWYWRKARQTDRLPAVEAAGEGLTVRGRWRSDWTLAKRLSLYAIPLCLGTLATPILGLVDSFTMPRLLRQTGWDETGALFQYGLYNHGLPLVQLVAMIAASISAALVPAMAEARHRGDAEAVRSRAGYALRVTWLVGLAASFGLAMLAEPLNVMFYKSSAGTSAMIVLSFTAVLSAVNLVSSSLLQGLGAVRAPALYLLAAALAKLALNAVLVPRYGIDGAAWAAVAAYALAAGLALAHALRAAGVTAPRGRAVMMPMLGIGIMTLGLLAVTHGAAPLLARLFAAMPPRGLAAIVALGGVAVGGLAYALALLYLRVVTAQDLALVPRLRGKPLALLRRWRLVR</sequence>
<keyword evidence="4 7" id="KW-1133">Transmembrane helix</keyword>
<name>A0A7X2ZFJ0_9BACL</name>
<feature type="transmembrane region" description="Helical" evidence="7">
    <location>
        <begin position="414"/>
        <end position="435"/>
    </location>
</feature>
<dbReference type="AlphaFoldDB" id="A0A7X2ZFJ0"/>
<dbReference type="CDD" id="cd13124">
    <property type="entry name" value="MATE_SpoVB_like"/>
    <property type="match status" value="1"/>
</dbReference>
<gene>
    <name evidence="8" type="ORF">GNP93_22400</name>
</gene>
<feature type="transmembrane region" description="Helical" evidence="7">
    <location>
        <begin position="211"/>
        <end position="228"/>
    </location>
</feature>
<feature type="compositionally biased region" description="Basic and acidic residues" evidence="6">
    <location>
        <begin position="1"/>
        <end position="11"/>
    </location>
</feature>
<comment type="subcellular location">
    <subcellularLocation>
        <location evidence="1">Cell membrane</location>
        <topology evidence="1">Multi-pass membrane protein</topology>
    </subcellularLocation>
</comment>
<keyword evidence="5 7" id="KW-0472">Membrane</keyword>
<dbReference type="RefSeq" id="WP_155615570.1">
    <property type="nucleotide sequence ID" value="NZ_WNZX01000025.1"/>
</dbReference>
<feature type="region of interest" description="Disordered" evidence="6">
    <location>
        <begin position="1"/>
        <end position="52"/>
    </location>
</feature>
<feature type="transmembrane region" description="Helical" evidence="7">
    <location>
        <begin position="545"/>
        <end position="568"/>
    </location>
</feature>
<feature type="transmembrane region" description="Helical" evidence="7">
    <location>
        <begin position="135"/>
        <end position="158"/>
    </location>
</feature>
<protein>
    <submittedName>
        <fullName evidence="8">Oligosaccharide flippase family protein</fullName>
    </submittedName>
</protein>
<keyword evidence="3 7" id="KW-0812">Transmembrane</keyword>
<feature type="transmembrane region" description="Helical" evidence="7">
    <location>
        <begin position="382"/>
        <end position="402"/>
    </location>
</feature>
<dbReference type="EMBL" id="WNZX01000025">
    <property type="protein sequence ID" value="MUG73385.1"/>
    <property type="molecule type" value="Genomic_DNA"/>
</dbReference>
<evidence type="ECO:0000256" key="6">
    <source>
        <dbReference type="SAM" id="MobiDB-lite"/>
    </source>
</evidence>
<dbReference type="PANTHER" id="PTHR30250:SF29">
    <property type="entry name" value="POLYSACCHARIDE BIOSYNTHESIS PROTEIN C-TERMINAL DOMAIN-CONTAINING PROTEIN"/>
    <property type="match status" value="1"/>
</dbReference>
<comment type="caution">
    <text evidence="8">The sequence shown here is derived from an EMBL/GenBank/DDBJ whole genome shotgun (WGS) entry which is preliminary data.</text>
</comment>
<evidence type="ECO:0000256" key="7">
    <source>
        <dbReference type="SAM" id="Phobius"/>
    </source>
</evidence>
<reference evidence="8 9" key="1">
    <citation type="submission" date="2019-11" db="EMBL/GenBank/DDBJ databases">
        <title>Draft genome sequences of five Paenibacillus species of dairy origin.</title>
        <authorList>
            <person name="Olajide A.M."/>
            <person name="Chen S."/>
            <person name="Lapointe G."/>
        </authorList>
    </citation>
    <scope>NUCLEOTIDE SEQUENCE [LARGE SCALE GENOMIC DNA]</scope>
    <source>
        <strain evidence="8 9">2CS3</strain>
    </source>
</reference>
<dbReference type="InterPro" id="IPR050833">
    <property type="entry name" value="Poly_Biosynth_Transport"/>
</dbReference>
<evidence type="ECO:0000256" key="5">
    <source>
        <dbReference type="ARBA" id="ARBA00023136"/>
    </source>
</evidence>
<dbReference type="GO" id="GO:0005886">
    <property type="term" value="C:plasma membrane"/>
    <property type="evidence" value="ECO:0007669"/>
    <property type="project" value="UniProtKB-SubCell"/>
</dbReference>
<dbReference type="InterPro" id="IPR024923">
    <property type="entry name" value="PG_synth_SpoVB"/>
</dbReference>
<evidence type="ECO:0000256" key="2">
    <source>
        <dbReference type="ARBA" id="ARBA00022475"/>
    </source>
</evidence>
<dbReference type="PIRSF" id="PIRSF038958">
    <property type="entry name" value="PG_synth_SpoVB"/>
    <property type="match status" value="1"/>
</dbReference>
<feature type="transmembrane region" description="Helical" evidence="7">
    <location>
        <begin position="447"/>
        <end position="468"/>
    </location>
</feature>
<dbReference type="Proteomes" id="UP000450917">
    <property type="component" value="Unassembled WGS sequence"/>
</dbReference>
<evidence type="ECO:0000313" key="9">
    <source>
        <dbReference type="Proteomes" id="UP000450917"/>
    </source>
</evidence>
<proteinExistence type="predicted"/>
<keyword evidence="2" id="KW-1003">Cell membrane</keyword>
<evidence type="ECO:0000313" key="8">
    <source>
        <dbReference type="EMBL" id="MUG73385.1"/>
    </source>
</evidence>
<dbReference type="PANTHER" id="PTHR30250">
    <property type="entry name" value="PST FAMILY PREDICTED COLANIC ACID TRANSPORTER"/>
    <property type="match status" value="1"/>
</dbReference>
<accession>A0A7X2ZFJ0</accession>
<evidence type="ECO:0000256" key="3">
    <source>
        <dbReference type="ARBA" id="ARBA00022692"/>
    </source>
</evidence>
<feature type="transmembrane region" description="Helical" evidence="7">
    <location>
        <begin position="293"/>
        <end position="313"/>
    </location>
</feature>
<evidence type="ECO:0000256" key="4">
    <source>
        <dbReference type="ARBA" id="ARBA00022989"/>
    </source>
</evidence>
<feature type="transmembrane region" description="Helical" evidence="7">
    <location>
        <begin position="53"/>
        <end position="71"/>
    </location>
</feature>
<feature type="transmembrane region" description="Helical" evidence="7">
    <location>
        <begin position="474"/>
        <end position="495"/>
    </location>
</feature>
<organism evidence="8 9">
    <name type="scientific">Paenibacillus validus</name>
    <dbReference type="NCBI Taxonomy" id="44253"/>
    <lineage>
        <taxon>Bacteria</taxon>
        <taxon>Bacillati</taxon>
        <taxon>Bacillota</taxon>
        <taxon>Bacilli</taxon>
        <taxon>Bacillales</taxon>
        <taxon>Paenibacillaceae</taxon>
        <taxon>Paenibacillus</taxon>
    </lineage>
</organism>
<feature type="transmembrane region" description="Helical" evidence="7">
    <location>
        <begin position="342"/>
        <end position="361"/>
    </location>
</feature>
<dbReference type="InterPro" id="IPR002797">
    <property type="entry name" value="Polysacc_synth"/>
</dbReference>
<dbReference type="Pfam" id="PF01943">
    <property type="entry name" value="Polysacc_synt"/>
    <property type="match status" value="1"/>
</dbReference>